<name>A0A3B1C878_9ZZZZ</name>
<dbReference type="EMBL" id="UOGE01000062">
    <property type="protein sequence ID" value="VAX20873.1"/>
    <property type="molecule type" value="Genomic_DNA"/>
</dbReference>
<dbReference type="NCBIfam" id="TIGR00044">
    <property type="entry name" value="YggS family pyridoxal phosphate-dependent enzyme"/>
    <property type="match status" value="1"/>
</dbReference>
<dbReference type="InterPro" id="IPR001608">
    <property type="entry name" value="Ala_racemase_N"/>
</dbReference>
<reference evidence="3" key="1">
    <citation type="submission" date="2018-06" db="EMBL/GenBank/DDBJ databases">
        <authorList>
            <person name="Zhirakovskaya E."/>
        </authorList>
    </citation>
    <scope>NUCLEOTIDE SEQUENCE</scope>
</reference>
<dbReference type="PANTHER" id="PTHR10146">
    <property type="entry name" value="PROLINE SYNTHETASE CO-TRANSCRIBED BACTERIAL HOMOLOG PROTEIN"/>
    <property type="match status" value="1"/>
</dbReference>
<dbReference type="AlphaFoldDB" id="A0A3B1C878"/>
<dbReference type="SUPFAM" id="SSF51419">
    <property type="entry name" value="PLP-binding barrel"/>
    <property type="match status" value="1"/>
</dbReference>
<gene>
    <name evidence="3" type="ORF">MNBD_NITROSPINAE02-1458</name>
</gene>
<evidence type="ECO:0000256" key="1">
    <source>
        <dbReference type="ARBA" id="ARBA00022898"/>
    </source>
</evidence>
<dbReference type="HAMAP" id="MF_02087">
    <property type="entry name" value="PLP_homeostasis"/>
    <property type="match status" value="1"/>
</dbReference>
<evidence type="ECO:0000313" key="3">
    <source>
        <dbReference type="EMBL" id="VAX20873.1"/>
    </source>
</evidence>
<proteinExistence type="inferred from homology"/>
<dbReference type="InterPro" id="IPR029066">
    <property type="entry name" value="PLP-binding_barrel"/>
</dbReference>
<dbReference type="PIRSF" id="PIRSF004848">
    <property type="entry name" value="YBL036c_PLPDEIII"/>
    <property type="match status" value="1"/>
</dbReference>
<dbReference type="PANTHER" id="PTHR10146:SF14">
    <property type="entry name" value="PYRIDOXAL PHOSPHATE HOMEOSTASIS PROTEIN"/>
    <property type="match status" value="1"/>
</dbReference>
<dbReference type="GO" id="GO:0030170">
    <property type="term" value="F:pyridoxal phosphate binding"/>
    <property type="evidence" value="ECO:0007669"/>
    <property type="project" value="InterPro"/>
</dbReference>
<dbReference type="Gene3D" id="3.20.20.10">
    <property type="entry name" value="Alanine racemase"/>
    <property type="match status" value="1"/>
</dbReference>
<protein>
    <submittedName>
        <fullName evidence="3">UPF0001 protein YggS</fullName>
    </submittedName>
</protein>
<sequence>MIAKNILKISARIEKAAIRAGRDPSEVTLVCVSKTVDARAAMAAVEAGGVNLGESRAQEARRKFEKIGDRAIWHMIGYLQTNKAKYCPGLFSLVHSIDRVELVHELARRAGMAGAPIDGLLQVNISGEKSKHGCAPSEAADILKIAAREKWLNIKGLMTIAPYNEEPDRSRPVYRSLLELRDDIIKVGIEEVSMDIISAGMTNDFEVAIEEGATMVRVGTAIFGERNYD</sequence>
<dbReference type="Pfam" id="PF01168">
    <property type="entry name" value="Ala_racemase_N"/>
    <property type="match status" value="1"/>
</dbReference>
<accession>A0A3B1C878</accession>
<dbReference type="CDD" id="cd00635">
    <property type="entry name" value="PLPDE_III_YBL036c_like"/>
    <property type="match status" value="1"/>
</dbReference>
<dbReference type="InterPro" id="IPR011078">
    <property type="entry name" value="PyrdxlP_homeostasis"/>
</dbReference>
<evidence type="ECO:0000259" key="2">
    <source>
        <dbReference type="Pfam" id="PF01168"/>
    </source>
</evidence>
<organism evidence="3">
    <name type="scientific">hydrothermal vent metagenome</name>
    <dbReference type="NCBI Taxonomy" id="652676"/>
    <lineage>
        <taxon>unclassified sequences</taxon>
        <taxon>metagenomes</taxon>
        <taxon>ecological metagenomes</taxon>
    </lineage>
</organism>
<keyword evidence="1" id="KW-0663">Pyridoxal phosphate</keyword>
<dbReference type="FunFam" id="3.20.20.10:FF:000018">
    <property type="entry name" value="Pyridoxal phosphate homeostasis protein"/>
    <property type="match status" value="1"/>
</dbReference>
<feature type="domain" description="Alanine racemase N-terminal" evidence="2">
    <location>
        <begin position="26"/>
        <end position="226"/>
    </location>
</feature>